<gene>
    <name evidence="3" type="ORF">H9L01_00915</name>
</gene>
<reference evidence="3 4" key="1">
    <citation type="submission" date="2020-08" db="EMBL/GenBank/DDBJ databases">
        <title>Genome sequence of Erysipelothrix inopinata DSM 15511T.</title>
        <authorList>
            <person name="Hyun D.-W."/>
            <person name="Bae J.-W."/>
        </authorList>
    </citation>
    <scope>NUCLEOTIDE SEQUENCE [LARGE SCALE GENOMIC DNA]</scope>
    <source>
        <strain evidence="3 4">DSM 15511</strain>
    </source>
</reference>
<dbReference type="GO" id="GO:0043164">
    <property type="term" value="P:Gram-negative-bacterium-type cell wall biogenesis"/>
    <property type="evidence" value="ECO:0007669"/>
    <property type="project" value="TreeGrafter"/>
</dbReference>
<dbReference type="PANTHER" id="PTHR30336">
    <property type="entry name" value="INNER MEMBRANE PROTEIN, PROBABLE PERMEASE"/>
    <property type="match status" value="1"/>
</dbReference>
<dbReference type="InterPro" id="IPR014729">
    <property type="entry name" value="Rossmann-like_a/b/a_fold"/>
</dbReference>
<dbReference type="Proteomes" id="UP000515928">
    <property type="component" value="Chromosome"/>
</dbReference>
<dbReference type="GO" id="GO:0005886">
    <property type="term" value="C:plasma membrane"/>
    <property type="evidence" value="ECO:0007669"/>
    <property type="project" value="TreeGrafter"/>
</dbReference>
<organism evidence="3 4">
    <name type="scientific">Erysipelothrix inopinata</name>
    <dbReference type="NCBI Taxonomy" id="225084"/>
    <lineage>
        <taxon>Bacteria</taxon>
        <taxon>Bacillati</taxon>
        <taxon>Bacillota</taxon>
        <taxon>Erysipelotrichia</taxon>
        <taxon>Erysipelotrichales</taxon>
        <taxon>Erysipelotrichaceae</taxon>
        <taxon>Erysipelothrix</taxon>
    </lineage>
</organism>
<name>A0A7G9RZD8_9FIRM</name>
<feature type="transmembrane region" description="Helical" evidence="1">
    <location>
        <begin position="99"/>
        <end position="119"/>
    </location>
</feature>
<feature type="transmembrane region" description="Helical" evidence="1">
    <location>
        <begin position="35"/>
        <end position="53"/>
    </location>
</feature>
<dbReference type="InterPro" id="IPR003848">
    <property type="entry name" value="DUF218"/>
</dbReference>
<feature type="transmembrane region" description="Helical" evidence="1">
    <location>
        <begin position="139"/>
        <end position="162"/>
    </location>
</feature>
<keyword evidence="1" id="KW-1133">Transmembrane helix</keyword>
<dbReference type="AlphaFoldDB" id="A0A7G9RZD8"/>
<evidence type="ECO:0000256" key="1">
    <source>
        <dbReference type="SAM" id="Phobius"/>
    </source>
</evidence>
<dbReference type="PANTHER" id="PTHR30336:SF18">
    <property type="entry name" value="MEMBRANE PROTEIN"/>
    <property type="match status" value="1"/>
</dbReference>
<sequence>MDSQSLYLLLFITLLPLIALLISYKRNRGSIYNGFYFLGFIGALGIDFIAFAFSSQNKILMILAGLIAMVFVVLSFFGTFILIIALFKNARNLIQKEGFRFHNLLTLFAAIGLVILLIIPPIVNGAIPEDAYYLRALYSFFMFAIYYFIFVFILFLLASWIYRFAPNKANKDFIIVLGSGLRNGREVPPLLASRIDYAIEFYQKHEVKPILIFSGGRGDDEHLAEGVAMKDYAIHHGIPEDHAIAEDQSRNTYENMLFSKRIMDNLKPDGKYKVAFSSNNFHIFRADRYARMVGLKNTHGIAAKTATYFIPNAMIREYIALIVMTKRTHIVVLSLVFILIFTFAVVSSILL</sequence>
<dbReference type="EMBL" id="CP060715">
    <property type="protein sequence ID" value="QNN60963.1"/>
    <property type="molecule type" value="Genomic_DNA"/>
</dbReference>
<dbReference type="CDD" id="cd06259">
    <property type="entry name" value="YdcF-like"/>
    <property type="match status" value="1"/>
</dbReference>
<dbReference type="KEGG" id="eio:H9L01_00915"/>
<dbReference type="InterPro" id="IPR051599">
    <property type="entry name" value="Cell_Envelope_Assoc"/>
</dbReference>
<dbReference type="Gene3D" id="3.40.50.620">
    <property type="entry name" value="HUPs"/>
    <property type="match status" value="1"/>
</dbReference>
<evidence type="ECO:0000313" key="3">
    <source>
        <dbReference type="EMBL" id="QNN60963.1"/>
    </source>
</evidence>
<dbReference type="RefSeq" id="WP_187534083.1">
    <property type="nucleotide sequence ID" value="NZ_CBCSHU010000017.1"/>
</dbReference>
<evidence type="ECO:0000313" key="4">
    <source>
        <dbReference type="Proteomes" id="UP000515928"/>
    </source>
</evidence>
<evidence type="ECO:0000259" key="2">
    <source>
        <dbReference type="Pfam" id="PF02698"/>
    </source>
</evidence>
<dbReference type="Pfam" id="PF02698">
    <property type="entry name" value="DUF218"/>
    <property type="match status" value="1"/>
</dbReference>
<feature type="domain" description="DUF218" evidence="2">
    <location>
        <begin position="172"/>
        <end position="320"/>
    </location>
</feature>
<feature type="transmembrane region" description="Helical" evidence="1">
    <location>
        <begin position="6"/>
        <end position="23"/>
    </location>
</feature>
<keyword evidence="1" id="KW-0472">Membrane</keyword>
<feature type="transmembrane region" description="Helical" evidence="1">
    <location>
        <begin position="59"/>
        <end position="87"/>
    </location>
</feature>
<keyword evidence="1" id="KW-0812">Transmembrane</keyword>
<proteinExistence type="predicted"/>
<dbReference type="GO" id="GO:0000270">
    <property type="term" value="P:peptidoglycan metabolic process"/>
    <property type="evidence" value="ECO:0007669"/>
    <property type="project" value="TreeGrafter"/>
</dbReference>
<protein>
    <submittedName>
        <fullName evidence="3">YdcF family protein</fullName>
    </submittedName>
</protein>
<feature type="transmembrane region" description="Helical" evidence="1">
    <location>
        <begin position="330"/>
        <end position="350"/>
    </location>
</feature>
<accession>A0A7G9RZD8</accession>
<keyword evidence="4" id="KW-1185">Reference proteome</keyword>